<accession>A0A7D5JEW5</accession>
<dbReference type="KEGG" id="vg:80025983"/>
<protein>
    <submittedName>
        <fullName evidence="1">Uncharacterized protein</fullName>
    </submittedName>
</protein>
<gene>
    <name evidence="1" type="primary">54</name>
    <name evidence="1" type="ORF">SEA_EKLOK_54</name>
</gene>
<sequence>MTVLNARCPACGCRYNPTTDACRGCAYRRRRAAEVGDGHRCKDCSTPVERGGLSRCPSCAAARIAPDYARRGALAKRRLPAPARDRLLRLLEDGTHFTEAVSAVGSTPQAVYGLRVYLPGWADALDEALLIGRDPSLPHGTHQTYRWHRCRCPECREVKKPR</sequence>
<dbReference type="EMBL" id="MT521991">
    <property type="protein sequence ID" value="QLF83238.1"/>
    <property type="molecule type" value="Genomic_DNA"/>
</dbReference>
<dbReference type="GeneID" id="80025983"/>
<reference evidence="1 2" key="1">
    <citation type="submission" date="2020-05" db="EMBL/GenBank/DDBJ databases">
        <authorList>
            <person name="Klokker E.C."/>
            <person name="Sun E.L."/>
            <person name="Menchaca C."/>
            <person name="Layton S.R."/>
            <person name="Hughes L.E."/>
            <person name="Garlena R.A."/>
            <person name="Russell D.A."/>
            <person name="Pope W.H."/>
            <person name="Jacobs-Sera D."/>
            <person name="Hatfull G.F."/>
        </authorList>
    </citation>
    <scope>NUCLEOTIDE SEQUENCE [LARGE SCALE GENOMIC DNA]</scope>
</reference>
<proteinExistence type="predicted"/>
<evidence type="ECO:0000313" key="1">
    <source>
        <dbReference type="EMBL" id="QLF83238.1"/>
    </source>
</evidence>
<organism evidence="1 2">
    <name type="scientific">Streptomyces phage Eklok</name>
    <dbReference type="NCBI Taxonomy" id="2743999"/>
    <lineage>
        <taxon>Viruses</taxon>
        <taxon>Duplodnaviria</taxon>
        <taxon>Heunggongvirae</taxon>
        <taxon>Uroviricota</taxon>
        <taxon>Caudoviricetes</taxon>
        <taxon>Ignaciovirus</taxon>
        <taxon>Ignaciovirus eklok</taxon>
    </lineage>
</organism>
<evidence type="ECO:0000313" key="2">
    <source>
        <dbReference type="Proteomes" id="UP000510745"/>
    </source>
</evidence>
<dbReference type="Proteomes" id="UP000510745">
    <property type="component" value="Segment"/>
</dbReference>
<keyword evidence="2" id="KW-1185">Reference proteome</keyword>
<name>A0A7D5JEW5_9CAUD</name>
<dbReference type="RefSeq" id="YP_010756232.1">
    <property type="nucleotide sequence ID" value="NC_073484.1"/>
</dbReference>